<protein>
    <submittedName>
        <fullName evidence="3">Heparinase II/III family protein</fullName>
        <ecNumber evidence="3">3.4.-.-</ecNumber>
    </submittedName>
</protein>
<sequence>MASHENHIKPGQSKAWKVGRLEQLFRRSGLFRWPLARHERAIINGGLQDNWRGNAADGAVFLGAAHADSVQSHSFHNFNWLRDLRARGGNDARTAARRLIESWLDKNHNWHPEYWQPDIMGTRISNLLFCYGWYGESATEEFQNKLAASVARQAHCLALDWRRLNSNDRKITALKGLAIAEAALGCSQDEMQALLNIAMPRIEAQIFDDGGHKSRMPETHFYMLRDLIELRSASAFAGLGEDKTLDRIIAKMGTICRMWRHGSGSFTHMNGAGIVPADLIDETLARAGSRGKVLQHAPYSGFMRFSSGRSTIIMDIGTPCNEANITGFGTLGFEFSFGSNLLIVNPGQPPVAENLHRLLCSTSAHSTLSLDGQNSSSPADNRTASTSDIEFGQVDGGFMTTASHSGYEKSHGIVHQRTLYLATNGGNLRGADRLEYTGAPGELPRQAIIRFHLHPKVSAAILGNGRVLMKIRGNRIGWIFKAGQCSVSIDTSIYFDAGVRQAAQQIVLTAPMTNIRSVGSQDIKWAFQRNDTV</sequence>
<dbReference type="Proteomes" id="UP000007460">
    <property type="component" value="Chromosome"/>
</dbReference>
<dbReference type="GO" id="GO:0016829">
    <property type="term" value="F:lyase activity"/>
    <property type="evidence" value="ECO:0007669"/>
    <property type="project" value="InterPro"/>
</dbReference>
<dbReference type="STRING" id="488538.SAR116_1092"/>
<evidence type="ECO:0000259" key="2">
    <source>
        <dbReference type="Pfam" id="PF07940"/>
    </source>
</evidence>
<dbReference type="GO" id="GO:0030313">
    <property type="term" value="C:cell envelope"/>
    <property type="evidence" value="ECO:0007669"/>
    <property type="project" value="UniProtKB-SubCell"/>
</dbReference>
<evidence type="ECO:0000313" key="3">
    <source>
        <dbReference type="EMBL" id="ADE39335.1"/>
    </source>
</evidence>
<accession>D5BST8</accession>
<dbReference type="KEGG" id="apb:SAR116_1092"/>
<organism evidence="3 4">
    <name type="scientific">Puniceispirillum marinum (strain IMCC1322)</name>
    <dbReference type="NCBI Taxonomy" id="488538"/>
    <lineage>
        <taxon>Bacteria</taxon>
        <taxon>Pseudomonadati</taxon>
        <taxon>Pseudomonadota</taxon>
        <taxon>Alphaproteobacteria</taxon>
        <taxon>Candidatus Puniceispirillales</taxon>
        <taxon>Candidatus Puniceispirillaceae</taxon>
        <taxon>Candidatus Puniceispirillum</taxon>
    </lineage>
</organism>
<dbReference type="SUPFAM" id="SSF48230">
    <property type="entry name" value="Chondroitin AC/alginate lyase"/>
    <property type="match status" value="1"/>
</dbReference>
<dbReference type="EC" id="3.4.-.-" evidence="3"/>
<dbReference type="Pfam" id="PF07940">
    <property type="entry name" value="Hepar_II_III_C"/>
    <property type="match status" value="1"/>
</dbReference>
<dbReference type="eggNOG" id="COG5360">
    <property type="taxonomic scope" value="Bacteria"/>
</dbReference>
<comment type="subcellular location">
    <subcellularLocation>
        <location evidence="1">Cell envelope</location>
    </subcellularLocation>
</comment>
<name>D5BST8_PUNMI</name>
<dbReference type="RefSeq" id="WP_013045964.1">
    <property type="nucleotide sequence ID" value="NC_014010.1"/>
</dbReference>
<dbReference type="InterPro" id="IPR008929">
    <property type="entry name" value="Chondroitin_lyas"/>
</dbReference>
<dbReference type="Gene3D" id="2.70.98.70">
    <property type="match status" value="1"/>
</dbReference>
<evidence type="ECO:0000256" key="1">
    <source>
        <dbReference type="ARBA" id="ARBA00004196"/>
    </source>
</evidence>
<dbReference type="GO" id="GO:0016787">
    <property type="term" value="F:hydrolase activity"/>
    <property type="evidence" value="ECO:0007669"/>
    <property type="project" value="UniProtKB-KW"/>
</dbReference>
<proteinExistence type="predicted"/>
<dbReference type="InterPro" id="IPR012480">
    <property type="entry name" value="Hepar_II_III_C"/>
</dbReference>
<keyword evidence="3" id="KW-0378">Hydrolase</keyword>
<dbReference type="OrthoDB" id="9787373at2"/>
<keyword evidence="4" id="KW-1185">Reference proteome</keyword>
<gene>
    <name evidence="3" type="ordered locus">SAR116_1092</name>
</gene>
<reference evidence="3 4" key="1">
    <citation type="journal article" date="2010" name="J. Bacteriol.">
        <title>Complete genome sequence of "Candidatus Puniceispirillum marinum" IMCC1322, a representative of the SAR116 clade in the Alphaproteobacteria.</title>
        <authorList>
            <person name="Oh H.M."/>
            <person name="Kwon K.K."/>
            <person name="Kang I."/>
            <person name="Kang S.G."/>
            <person name="Lee J.H."/>
            <person name="Kim S.J."/>
            <person name="Cho J.C."/>
        </authorList>
    </citation>
    <scope>NUCLEOTIDE SEQUENCE [LARGE SCALE GENOMIC DNA]</scope>
    <source>
        <strain evidence="3 4">IMCC1322</strain>
    </source>
</reference>
<dbReference type="EMBL" id="CP001751">
    <property type="protein sequence ID" value="ADE39335.1"/>
    <property type="molecule type" value="Genomic_DNA"/>
</dbReference>
<dbReference type="AlphaFoldDB" id="D5BST8"/>
<dbReference type="Gene3D" id="1.50.10.100">
    <property type="entry name" value="Chondroitin AC/alginate lyase"/>
    <property type="match status" value="1"/>
</dbReference>
<feature type="domain" description="Heparinase II/III-like C-terminal" evidence="2">
    <location>
        <begin position="292"/>
        <end position="525"/>
    </location>
</feature>
<evidence type="ECO:0000313" key="4">
    <source>
        <dbReference type="Proteomes" id="UP000007460"/>
    </source>
</evidence>
<dbReference type="HOGENOM" id="CLU_025266_0_0_5"/>